<evidence type="ECO:0000256" key="8">
    <source>
        <dbReference type="ARBA" id="ARBA00023033"/>
    </source>
</evidence>
<dbReference type="GO" id="GO:0005506">
    <property type="term" value="F:iron ion binding"/>
    <property type="evidence" value="ECO:0007669"/>
    <property type="project" value="InterPro"/>
</dbReference>
<dbReference type="OrthoDB" id="1470350at2759"/>
<keyword evidence="4 9" id="KW-0349">Heme</keyword>
<reference evidence="10 11" key="1">
    <citation type="submission" date="2014-04" db="EMBL/GenBank/DDBJ databases">
        <authorList>
            <consortium name="DOE Joint Genome Institute"/>
            <person name="Kuo A."/>
            <person name="Zuccaro A."/>
            <person name="Kohler A."/>
            <person name="Nagy L.G."/>
            <person name="Floudas D."/>
            <person name="Copeland A."/>
            <person name="Barry K.W."/>
            <person name="Cichocki N."/>
            <person name="Veneault-Fourrey C."/>
            <person name="LaButti K."/>
            <person name="Lindquist E.A."/>
            <person name="Lipzen A."/>
            <person name="Lundell T."/>
            <person name="Morin E."/>
            <person name="Murat C."/>
            <person name="Sun H."/>
            <person name="Tunlid A."/>
            <person name="Henrissat B."/>
            <person name="Grigoriev I.V."/>
            <person name="Hibbett D.S."/>
            <person name="Martin F."/>
            <person name="Nordberg H.P."/>
            <person name="Cantor M.N."/>
            <person name="Hua S.X."/>
        </authorList>
    </citation>
    <scope>NUCLEOTIDE SEQUENCE [LARGE SCALE GENOMIC DNA]</scope>
    <source>
        <strain evidence="10 11">MAFF 305830</strain>
    </source>
</reference>
<evidence type="ECO:0000256" key="3">
    <source>
        <dbReference type="ARBA" id="ARBA00010617"/>
    </source>
</evidence>
<evidence type="ECO:0008006" key="12">
    <source>
        <dbReference type="Google" id="ProtNLM"/>
    </source>
</evidence>
<proteinExistence type="inferred from homology"/>
<dbReference type="InterPro" id="IPR036396">
    <property type="entry name" value="Cyt_P450_sf"/>
</dbReference>
<evidence type="ECO:0000256" key="6">
    <source>
        <dbReference type="ARBA" id="ARBA00023002"/>
    </source>
</evidence>
<keyword evidence="6" id="KW-0560">Oxidoreductase</keyword>
<dbReference type="GO" id="GO:0004497">
    <property type="term" value="F:monooxygenase activity"/>
    <property type="evidence" value="ECO:0007669"/>
    <property type="project" value="UniProtKB-KW"/>
</dbReference>
<evidence type="ECO:0000256" key="7">
    <source>
        <dbReference type="ARBA" id="ARBA00023004"/>
    </source>
</evidence>
<reference evidence="11" key="2">
    <citation type="submission" date="2015-01" db="EMBL/GenBank/DDBJ databases">
        <title>Evolutionary Origins and Diversification of the Mycorrhizal Mutualists.</title>
        <authorList>
            <consortium name="DOE Joint Genome Institute"/>
            <consortium name="Mycorrhizal Genomics Consortium"/>
            <person name="Kohler A."/>
            <person name="Kuo A."/>
            <person name="Nagy L.G."/>
            <person name="Floudas D."/>
            <person name="Copeland A."/>
            <person name="Barry K.W."/>
            <person name="Cichocki N."/>
            <person name="Veneault-Fourrey C."/>
            <person name="LaButti K."/>
            <person name="Lindquist E.A."/>
            <person name="Lipzen A."/>
            <person name="Lundell T."/>
            <person name="Morin E."/>
            <person name="Murat C."/>
            <person name="Riley R."/>
            <person name="Ohm R."/>
            <person name="Sun H."/>
            <person name="Tunlid A."/>
            <person name="Henrissat B."/>
            <person name="Grigoriev I.V."/>
            <person name="Hibbett D.S."/>
            <person name="Martin F."/>
        </authorList>
    </citation>
    <scope>NUCLEOTIDE SEQUENCE [LARGE SCALE GENOMIC DNA]</scope>
    <source>
        <strain evidence="11">MAFF 305830</strain>
    </source>
</reference>
<dbReference type="InterPro" id="IPR050121">
    <property type="entry name" value="Cytochrome_P450_monoxygenase"/>
</dbReference>
<accession>A0A0C2WJG3</accession>
<dbReference type="EMBL" id="KN824306">
    <property type="protein sequence ID" value="KIM26478.1"/>
    <property type="molecule type" value="Genomic_DNA"/>
</dbReference>
<dbReference type="InterPro" id="IPR001128">
    <property type="entry name" value="Cyt_P450"/>
</dbReference>
<evidence type="ECO:0000256" key="5">
    <source>
        <dbReference type="ARBA" id="ARBA00022723"/>
    </source>
</evidence>
<organism evidence="10 11">
    <name type="scientific">Serendipita vermifera MAFF 305830</name>
    <dbReference type="NCBI Taxonomy" id="933852"/>
    <lineage>
        <taxon>Eukaryota</taxon>
        <taxon>Fungi</taxon>
        <taxon>Dikarya</taxon>
        <taxon>Basidiomycota</taxon>
        <taxon>Agaricomycotina</taxon>
        <taxon>Agaricomycetes</taxon>
        <taxon>Sebacinales</taxon>
        <taxon>Serendipitaceae</taxon>
        <taxon>Serendipita</taxon>
    </lineage>
</organism>
<name>A0A0C2WJG3_SERVB</name>
<sequence>MGNISSKGLKVVLFGVSIYGIHFVRRLIKVRGILAGFGNLPGGFAIYGPYSLVTRLLPQIPYLTRKPGWQMRHKYAPSYALPVHQKYGSDIISNCFLFSPTPVTLWVADATVAKQITTNRPDFPKPLKMYKAVSIYGPNLVSTEFDEWKRHRRIVAPSFSEKNNRLVYDETTRIVGELFDSWDAAATADGIVKVDNAVAITSRLALMVISAAGFGYRFGWDEMDRPPVGHDMTFQAALTTVLNNFVLRLILSDRILGLWKGGRKIITAFKETRVYMREMIEERRQSAASSEQADIFTNLINGTSLDENEKGADQLSDEELMGNVFIFLFAGHETTAHSLGFTLALLAIHQDIQERAFQELRNIVPEGETPTYAHVVKWAYGLAVTYESLRMFPPATTFPKYAAHDMVLTTSSTDGKSSINIPVPQGTDIMFNIPALHNNPKYWDEPETFRPERFLGDYNRDAFIPFAAGPRACIGRRFSEVEAVTFLAHLILRYRFEPTPTRDGETFEEKKYRVLRWHQGSITLAPQKVPLTFIRR</sequence>
<evidence type="ECO:0000313" key="10">
    <source>
        <dbReference type="EMBL" id="KIM26478.1"/>
    </source>
</evidence>
<keyword evidence="8" id="KW-0503">Monooxygenase</keyword>
<evidence type="ECO:0000313" key="11">
    <source>
        <dbReference type="Proteomes" id="UP000054097"/>
    </source>
</evidence>
<keyword evidence="11" id="KW-1185">Reference proteome</keyword>
<dbReference type="Pfam" id="PF00067">
    <property type="entry name" value="p450"/>
    <property type="match status" value="1"/>
</dbReference>
<dbReference type="Gene3D" id="1.10.630.10">
    <property type="entry name" value="Cytochrome P450"/>
    <property type="match status" value="1"/>
</dbReference>
<dbReference type="SUPFAM" id="SSF48264">
    <property type="entry name" value="Cytochrome P450"/>
    <property type="match status" value="1"/>
</dbReference>
<dbReference type="PRINTS" id="PR00385">
    <property type="entry name" value="P450"/>
</dbReference>
<dbReference type="Proteomes" id="UP000054097">
    <property type="component" value="Unassembled WGS sequence"/>
</dbReference>
<dbReference type="PANTHER" id="PTHR24305:SF166">
    <property type="entry name" value="CYTOCHROME P450 12A4, MITOCHONDRIAL-RELATED"/>
    <property type="match status" value="1"/>
</dbReference>
<dbReference type="GO" id="GO:0016705">
    <property type="term" value="F:oxidoreductase activity, acting on paired donors, with incorporation or reduction of molecular oxygen"/>
    <property type="evidence" value="ECO:0007669"/>
    <property type="project" value="InterPro"/>
</dbReference>
<keyword evidence="7 9" id="KW-0408">Iron</keyword>
<dbReference type="InterPro" id="IPR002401">
    <property type="entry name" value="Cyt_P450_E_grp-I"/>
</dbReference>
<comment type="pathway">
    <text evidence="2">Secondary metabolite biosynthesis.</text>
</comment>
<dbReference type="AlphaFoldDB" id="A0A0C2WJG3"/>
<dbReference type="PRINTS" id="PR00463">
    <property type="entry name" value="EP450I"/>
</dbReference>
<evidence type="ECO:0000256" key="4">
    <source>
        <dbReference type="ARBA" id="ARBA00022617"/>
    </source>
</evidence>
<dbReference type="CDD" id="cd11070">
    <property type="entry name" value="CYP56-like"/>
    <property type="match status" value="1"/>
</dbReference>
<keyword evidence="5 9" id="KW-0479">Metal-binding</keyword>
<dbReference type="HOGENOM" id="CLU_001570_25_0_1"/>
<dbReference type="PANTHER" id="PTHR24305">
    <property type="entry name" value="CYTOCHROME P450"/>
    <property type="match status" value="1"/>
</dbReference>
<evidence type="ECO:0000256" key="2">
    <source>
        <dbReference type="ARBA" id="ARBA00005179"/>
    </source>
</evidence>
<feature type="binding site" description="axial binding residue" evidence="9">
    <location>
        <position position="473"/>
    </location>
    <ligand>
        <name>heme</name>
        <dbReference type="ChEBI" id="CHEBI:30413"/>
    </ligand>
    <ligandPart>
        <name>Fe</name>
        <dbReference type="ChEBI" id="CHEBI:18248"/>
    </ligandPart>
</feature>
<dbReference type="GO" id="GO:0020037">
    <property type="term" value="F:heme binding"/>
    <property type="evidence" value="ECO:0007669"/>
    <property type="project" value="InterPro"/>
</dbReference>
<evidence type="ECO:0000256" key="1">
    <source>
        <dbReference type="ARBA" id="ARBA00001971"/>
    </source>
</evidence>
<comment type="similarity">
    <text evidence="3">Belongs to the cytochrome P450 family.</text>
</comment>
<gene>
    <name evidence="10" type="ORF">M408DRAFT_72764</name>
</gene>
<dbReference type="STRING" id="933852.A0A0C2WJG3"/>
<protein>
    <recommendedName>
        <fullName evidence="12">Cytochrome P450</fullName>
    </recommendedName>
</protein>
<comment type="cofactor">
    <cofactor evidence="1 9">
        <name>heme</name>
        <dbReference type="ChEBI" id="CHEBI:30413"/>
    </cofactor>
</comment>
<evidence type="ECO:0000256" key="9">
    <source>
        <dbReference type="PIRSR" id="PIRSR602401-1"/>
    </source>
</evidence>